<sequence length="185" mass="20228">MGVKKVNHRLMLTGLAVLCSAATVQAQSVLKANLISPFFRTANISFEKVINQDRSLQVGFYYTGLRYKNTRFSGYGITPEYRMYLSIDQKDAPHGFYLAPFLRYQQFSLNQVDTGVGGSLTTYGGGVTGGYQALFSDRITLDAFLGPSYNNGRVRADAGIVQSPFAISIFTGLLVRGGLTIGLKL</sequence>
<dbReference type="Proteomes" id="UP001500936">
    <property type="component" value="Unassembled WGS sequence"/>
</dbReference>
<dbReference type="InterPro" id="IPR021958">
    <property type="entry name" value="DUF3575"/>
</dbReference>
<keyword evidence="3" id="KW-1185">Reference proteome</keyword>
<comment type="caution">
    <text evidence="2">The sequence shown here is derived from an EMBL/GenBank/DDBJ whole genome shotgun (WGS) entry which is preliminary data.</text>
</comment>
<feature type="signal peptide" evidence="1">
    <location>
        <begin position="1"/>
        <end position="26"/>
    </location>
</feature>
<name>A0ABP8K7K1_9BACT</name>
<proteinExistence type="predicted"/>
<organism evidence="2 3">
    <name type="scientific">Nibrella viscosa</name>
    <dbReference type="NCBI Taxonomy" id="1084524"/>
    <lineage>
        <taxon>Bacteria</taxon>
        <taxon>Pseudomonadati</taxon>
        <taxon>Bacteroidota</taxon>
        <taxon>Cytophagia</taxon>
        <taxon>Cytophagales</taxon>
        <taxon>Spirosomataceae</taxon>
        <taxon>Nibrella</taxon>
    </lineage>
</organism>
<dbReference type="Pfam" id="PF12099">
    <property type="entry name" value="DUF3575"/>
    <property type="match status" value="1"/>
</dbReference>
<accession>A0ABP8K7K1</accession>
<feature type="chain" id="PRO_5045942876" description="DUF3575 domain-containing protein" evidence="1">
    <location>
        <begin position="27"/>
        <end position="185"/>
    </location>
</feature>
<dbReference type="RefSeq" id="WP_345265644.1">
    <property type="nucleotide sequence ID" value="NZ_BAABHB010000002.1"/>
</dbReference>
<evidence type="ECO:0000313" key="3">
    <source>
        <dbReference type="Proteomes" id="UP001500936"/>
    </source>
</evidence>
<gene>
    <name evidence="2" type="ORF">GCM10023187_15530</name>
</gene>
<reference evidence="3" key="1">
    <citation type="journal article" date="2019" name="Int. J. Syst. Evol. Microbiol.">
        <title>The Global Catalogue of Microorganisms (GCM) 10K type strain sequencing project: providing services to taxonomists for standard genome sequencing and annotation.</title>
        <authorList>
            <consortium name="The Broad Institute Genomics Platform"/>
            <consortium name="The Broad Institute Genome Sequencing Center for Infectious Disease"/>
            <person name="Wu L."/>
            <person name="Ma J."/>
        </authorList>
    </citation>
    <scope>NUCLEOTIDE SEQUENCE [LARGE SCALE GENOMIC DNA]</scope>
    <source>
        <strain evidence="3">JCM 17925</strain>
    </source>
</reference>
<evidence type="ECO:0000256" key="1">
    <source>
        <dbReference type="SAM" id="SignalP"/>
    </source>
</evidence>
<evidence type="ECO:0008006" key="4">
    <source>
        <dbReference type="Google" id="ProtNLM"/>
    </source>
</evidence>
<evidence type="ECO:0000313" key="2">
    <source>
        <dbReference type="EMBL" id="GAA4401389.1"/>
    </source>
</evidence>
<dbReference type="EMBL" id="BAABHB010000002">
    <property type="protein sequence ID" value="GAA4401389.1"/>
    <property type="molecule type" value="Genomic_DNA"/>
</dbReference>
<protein>
    <recommendedName>
        <fullName evidence="4">DUF3575 domain-containing protein</fullName>
    </recommendedName>
</protein>
<keyword evidence="1" id="KW-0732">Signal</keyword>